<dbReference type="InterPro" id="IPR009056">
    <property type="entry name" value="Cyt_c-like_dom"/>
</dbReference>
<feature type="region of interest" description="Disordered" evidence="4">
    <location>
        <begin position="23"/>
        <end position="42"/>
    </location>
</feature>
<dbReference type="PANTHER" id="PTHR35008">
    <property type="entry name" value="BLL4482 PROTEIN-RELATED"/>
    <property type="match status" value="1"/>
</dbReference>
<dbReference type="PANTHER" id="PTHR35008:SF8">
    <property type="entry name" value="ALCOHOL DEHYDROGENASE CYTOCHROME C SUBUNIT"/>
    <property type="match status" value="1"/>
</dbReference>
<dbReference type="GO" id="GO:0009055">
    <property type="term" value="F:electron transfer activity"/>
    <property type="evidence" value="ECO:0007669"/>
    <property type="project" value="InterPro"/>
</dbReference>
<evidence type="ECO:0000313" key="6">
    <source>
        <dbReference type="EMBL" id="VAW04764.1"/>
    </source>
</evidence>
<dbReference type="Gene3D" id="1.10.760.10">
    <property type="entry name" value="Cytochrome c-like domain"/>
    <property type="match status" value="2"/>
</dbReference>
<dbReference type="EMBL" id="UOEH01000447">
    <property type="protein sequence ID" value="VAW04764.1"/>
    <property type="molecule type" value="Genomic_DNA"/>
</dbReference>
<evidence type="ECO:0000256" key="2">
    <source>
        <dbReference type="ARBA" id="ARBA00022723"/>
    </source>
</evidence>
<keyword evidence="1" id="KW-0349">Heme</keyword>
<dbReference type="PROSITE" id="PS51007">
    <property type="entry name" value="CYTC"/>
    <property type="match status" value="1"/>
</dbReference>
<reference evidence="6" key="1">
    <citation type="submission" date="2018-06" db="EMBL/GenBank/DDBJ databases">
        <authorList>
            <person name="Zhirakovskaya E."/>
        </authorList>
    </citation>
    <scope>NUCLEOTIDE SEQUENCE</scope>
</reference>
<proteinExistence type="predicted"/>
<evidence type="ECO:0000259" key="5">
    <source>
        <dbReference type="PROSITE" id="PS51007"/>
    </source>
</evidence>
<sequence length="219" mass="23165">MINTIRILAGVAILATAAISVQTNAQTPSEPTSATANDDAASRARGAQAWANNCGRCHNLRSPSELNAELWDVSVMHMRVRANLPGDLADDIKAFLMSSVSSDTPTPAPVKSAGKTNAYANLRPGDPVRGAAVYSQTCIACHGADGKGTIPGIPDFTSAKGRLTKTDDILLTNMIMGYQSEGALMAMPPKGGNPDFTDQDMADVLSYLRQEYKIKPKAE</sequence>
<gene>
    <name evidence="6" type="ORF">MNBD_ALPHA05-1543</name>
</gene>
<dbReference type="InterPro" id="IPR051459">
    <property type="entry name" value="Cytochrome_c-type_DH"/>
</dbReference>
<dbReference type="AlphaFoldDB" id="A0A3B0T7F7"/>
<dbReference type="GO" id="GO:0046872">
    <property type="term" value="F:metal ion binding"/>
    <property type="evidence" value="ECO:0007669"/>
    <property type="project" value="UniProtKB-KW"/>
</dbReference>
<organism evidence="6">
    <name type="scientific">hydrothermal vent metagenome</name>
    <dbReference type="NCBI Taxonomy" id="652676"/>
    <lineage>
        <taxon>unclassified sequences</taxon>
        <taxon>metagenomes</taxon>
        <taxon>ecological metagenomes</taxon>
    </lineage>
</organism>
<feature type="domain" description="Cytochrome c" evidence="5">
    <location>
        <begin position="125"/>
        <end position="212"/>
    </location>
</feature>
<name>A0A3B0T7F7_9ZZZZ</name>
<evidence type="ECO:0000256" key="3">
    <source>
        <dbReference type="ARBA" id="ARBA00023004"/>
    </source>
</evidence>
<evidence type="ECO:0000256" key="4">
    <source>
        <dbReference type="SAM" id="MobiDB-lite"/>
    </source>
</evidence>
<keyword evidence="2" id="KW-0479">Metal-binding</keyword>
<dbReference type="GO" id="GO:0020037">
    <property type="term" value="F:heme binding"/>
    <property type="evidence" value="ECO:0007669"/>
    <property type="project" value="InterPro"/>
</dbReference>
<protein>
    <recommendedName>
        <fullName evidence="5">Cytochrome c domain-containing protein</fullName>
    </recommendedName>
</protein>
<dbReference type="Pfam" id="PF00034">
    <property type="entry name" value="Cytochrom_C"/>
    <property type="match status" value="1"/>
</dbReference>
<dbReference type="InterPro" id="IPR036909">
    <property type="entry name" value="Cyt_c-like_dom_sf"/>
</dbReference>
<accession>A0A3B0T7F7</accession>
<evidence type="ECO:0000256" key="1">
    <source>
        <dbReference type="ARBA" id="ARBA00022617"/>
    </source>
</evidence>
<dbReference type="SUPFAM" id="SSF46626">
    <property type="entry name" value="Cytochrome c"/>
    <property type="match status" value="2"/>
</dbReference>
<keyword evidence="3" id="KW-0408">Iron</keyword>
<feature type="compositionally biased region" description="Polar residues" evidence="4">
    <location>
        <begin position="23"/>
        <end position="36"/>
    </location>
</feature>